<comment type="caution">
    <text evidence="4">The sequence shown here is derived from an EMBL/GenBank/DDBJ whole genome shotgun (WGS) entry which is preliminary data.</text>
</comment>
<organism evidence="4 5">
    <name type="scientific">Gracilimonas halophila</name>
    <dbReference type="NCBI Taxonomy" id="1834464"/>
    <lineage>
        <taxon>Bacteria</taxon>
        <taxon>Pseudomonadati</taxon>
        <taxon>Balneolota</taxon>
        <taxon>Balneolia</taxon>
        <taxon>Balneolales</taxon>
        <taxon>Balneolaceae</taxon>
        <taxon>Gracilimonas</taxon>
    </lineage>
</organism>
<dbReference type="Gene3D" id="3.90.550.10">
    <property type="entry name" value="Spore Coat Polysaccharide Biosynthesis Protein SpsA, Chain A"/>
    <property type="match status" value="1"/>
</dbReference>
<dbReference type="Proteomes" id="UP001597460">
    <property type="component" value="Unassembled WGS sequence"/>
</dbReference>
<dbReference type="InterPro" id="IPR029044">
    <property type="entry name" value="Nucleotide-diphossugar_trans"/>
</dbReference>
<dbReference type="RefSeq" id="WP_390296967.1">
    <property type="nucleotide sequence ID" value="NZ_JBHULI010000001.1"/>
</dbReference>
<sequence length="296" mass="33453">MPSLVLLAAGMGSRYGGTKQFSTFGPYDHLIIDYTILDAIEAGFEKIVVVIRKEIEPAFNETVFNKWKDRIDLRVVYQELDSLPEQYQPLEGRTKPWGTAHAVWMAENEINEPFAIANADDFYGREAIQKTCDQLKKMSSDKNGAFIIGYELGNTLSPNGSVSRGLCHVDESGNLINIEELKSIEERLGKIISETDKKERELRSEDLISMNLMGFTPSVFDAIREGFDRFYKNLNPGSTAEFYLANVLTRLLNEGVNVSVIPTNSQWFGVTYSEDKEWVNRQLTELHESGVYPDGL</sequence>
<dbReference type="InterPro" id="IPR050065">
    <property type="entry name" value="GlmU-like"/>
</dbReference>
<keyword evidence="2" id="KW-0548">Nucleotidyltransferase</keyword>
<evidence type="ECO:0000256" key="1">
    <source>
        <dbReference type="ARBA" id="ARBA00022679"/>
    </source>
</evidence>
<dbReference type="PANTHER" id="PTHR43584">
    <property type="entry name" value="NUCLEOTIDYL TRANSFERASE"/>
    <property type="match status" value="1"/>
</dbReference>
<keyword evidence="1" id="KW-0808">Transferase</keyword>
<gene>
    <name evidence="4" type="ORF">ACFSVN_00495</name>
</gene>
<evidence type="ECO:0000259" key="3">
    <source>
        <dbReference type="Pfam" id="PF00483"/>
    </source>
</evidence>
<accession>A0ABW5JES2</accession>
<dbReference type="EMBL" id="JBHULI010000001">
    <property type="protein sequence ID" value="MFD2530918.1"/>
    <property type="molecule type" value="Genomic_DNA"/>
</dbReference>
<proteinExistence type="predicted"/>
<dbReference type="InterPro" id="IPR005835">
    <property type="entry name" value="NTP_transferase_dom"/>
</dbReference>
<evidence type="ECO:0000313" key="4">
    <source>
        <dbReference type="EMBL" id="MFD2530918.1"/>
    </source>
</evidence>
<dbReference type="Pfam" id="PF00483">
    <property type="entry name" value="NTP_transferase"/>
    <property type="match status" value="1"/>
</dbReference>
<feature type="domain" description="Nucleotidyl transferase" evidence="3">
    <location>
        <begin position="5"/>
        <end position="180"/>
    </location>
</feature>
<reference evidence="5" key="1">
    <citation type="journal article" date="2019" name="Int. J. Syst. Evol. Microbiol.">
        <title>The Global Catalogue of Microorganisms (GCM) 10K type strain sequencing project: providing services to taxonomists for standard genome sequencing and annotation.</title>
        <authorList>
            <consortium name="The Broad Institute Genomics Platform"/>
            <consortium name="The Broad Institute Genome Sequencing Center for Infectious Disease"/>
            <person name="Wu L."/>
            <person name="Ma J."/>
        </authorList>
    </citation>
    <scope>NUCLEOTIDE SEQUENCE [LARGE SCALE GENOMIC DNA]</scope>
    <source>
        <strain evidence="5">KCTC 52042</strain>
    </source>
</reference>
<protein>
    <submittedName>
        <fullName evidence="4">NDP-sugar synthase</fullName>
    </submittedName>
</protein>
<evidence type="ECO:0000313" key="5">
    <source>
        <dbReference type="Proteomes" id="UP001597460"/>
    </source>
</evidence>
<evidence type="ECO:0000256" key="2">
    <source>
        <dbReference type="ARBA" id="ARBA00022695"/>
    </source>
</evidence>
<keyword evidence="5" id="KW-1185">Reference proteome</keyword>
<dbReference type="PANTHER" id="PTHR43584:SF8">
    <property type="entry name" value="N-ACETYLMURAMATE ALPHA-1-PHOSPHATE URIDYLYLTRANSFERASE"/>
    <property type="match status" value="1"/>
</dbReference>
<name>A0ABW5JES2_9BACT</name>
<dbReference type="SUPFAM" id="SSF53448">
    <property type="entry name" value="Nucleotide-diphospho-sugar transferases"/>
    <property type="match status" value="1"/>
</dbReference>